<keyword evidence="2" id="KW-0472">Membrane</keyword>
<dbReference type="Pfam" id="PF18148">
    <property type="entry name" value="RGS_DHEX"/>
    <property type="match status" value="1"/>
</dbReference>
<dbReference type="CDD" id="cd04450">
    <property type="entry name" value="DEP_RGS7-like"/>
    <property type="match status" value="1"/>
</dbReference>
<dbReference type="GO" id="GO:0005096">
    <property type="term" value="F:GTPase activator activity"/>
    <property type="evidence" value="ECO:0007669"/>
    <property type="project" value="TreeGrafter"/>
</dbReference>
<sequence length="285" mass="33661">MTIKLIRDHGQHYRPRMACLQKLEAMVLEMQSGVKSSEQKLNITSIPHVITGDAAIWDIKFGIFFLPFLEARTMGTMLVAYGFIYPLQDHKRLILKPDGSLYRFQTPYFWPAQKWKVDDTDYAIYLAKRNIRKKGSLDVYEQENYNKLHKWLNYKWDFIVMQAKEQYRAGKERNKADRVVFDCQERAFWIVHRPPPRTHSAMDYGVDRLIDPNVEEVKGERARVMILACDVWKMLDLVTHYHNIHSAVTRLLKRGYHIFCTISTICTLITFNILLFFQKSSVHLI</sequence>
<feature type="domain" description="DEP" evidence="3">
    <location>
        <begin position="30"/>
        <end position="106"/>
    </location>
</feature>
<accession>A0A8B9HDT5</accession>
<dbReference type="InterPro" id="IPR000591">
    <property type="entry name" value="DEP_dom"/>
</dbReference>
<dbReference type="GO" id="GO:0035556">
    <property type="term" value="P:intracellular signal transduction"/>
    <property type="evidence" value="ECO:0007669"/>
    <property type="project" value="InterPro"/>
</dbReference>
<dbReference type="InterPro" id="IPR047017">
    <property type="entry name" value="RGS6/7/9/11_DHEX_sf"/>
</dbReference>
<evidence type="ECO:0000256" key="1">
    <source>
        <dbReference type="ARBA" id="ARBA00022700"/>
    </source>
</evidence>
<dbReference type="PANTHER" id="PTHR45746">
    <property type="entry name" value="LP21163P"/>
    <property type="match status" value="1"/>
</dbReference>
<proteinExistence type="predicted"/>
<dbReference type="GO" id="GO:0009968">
    <property type="term" value="P:negative regulation of signal transduction"/>
    <property type="evidence" value="ECO:0007669"/>
    <property type="project" value="UniProtKB-KW"/>
</dbReference>
<dbReference type="GO" id="GO:0043005">
    <property type="term" value="C:neuron projection"/>
    <property type="evidence" value="ECO:0007669"/>
    <property type="project" value="TreeGrafter"/>
</dbReference>
<protein>
    <submittedName>
        <fullName evidence="4">Regulator of G protein signaling 9a</fullName>
    </submittedName>
</protein>
<dbReference type="InterPro" id="IPR047016">
    <property type="entry name" value="RGS6/7/9/11"/>
</dbReference>
<reference evidence="4" key="1">
    <citation type="submission" date="2025-08" db="UniProtKB">
        <authorList>
            <consortium name="Ensembl"/>
        </authorList>
    </citation>
    <scope>IDENTIFICATION</scope>
</reference>
<dbReference type="SMART" id="SM00049">
    <property type="entry name" value="DEP"/>
    <property type="match status" value="1"/>
</dbReference>
<dbReference type="Ensembl" id="ENSAMXT00005011311.1">
    <property type="protein sequence ID" value="ENSAMXP00005010163.1"/>
    <property type="gene ID" value="ENSAMXG00005005612.1"/>
</dbReference>
<keyword evidence="1" id="KW-0734">Signal transduction inhibitor</keyword>
<organism evidence="4 5">
    <name type="scientific">Astyanax mexicanus</name>
    <name type="common">Blind cave fish</name>
    <name type="synonym">Astyanax fasciatus mexicanus</name>
    <dbReference type="NCBI Taxonomy" id="7994"/>
    <lineage>
        <taxon>Eukaryota</taxon>
        <taxon>Metazoa</taxon>
        <taxon>Chordata</taxon>
        <taxon>Craniata</taxon>
        <taxon>Vertebrata</taxon>
        <taxon>Euteleostomi</taxon>
        <taxon>Actinopterygii</taxon>
        <taxon>Neopterygii</taxon>
        <taxon>Teleostei</taxon>
        <taxon>Ostariophysi</taxon>
        <taxon>Characiformes</taxon>
        <taxon>Characoidei</taxon>
        <taxon>Acestrorhamphidae</taxon>
        <taxon>Acestrorhamphinae</taxon>
        <taxon>Astyanax</taxon>
    </lineage>
</organism>
<evidence type="ECO:0000313" key="5">
    <source>
        <dbReference type="Proteomes" id="UP000694621"/>
    </source>
</evidence>
<dbReference type="GO" id="GO:0005886">
    <property type="term" value="C:plasma membrane"/>
    <property type="evidence" value="ECO:0007669"/>
    <property type="project" value="TreeGrafter"/>
</dbReference>
<dbReference type="Gene3D" id="1.10.10.10">
    <property type="entry name" value="Winged helix-like DNA-binding domain superfamily/Winged helix DNA-binding domain"/>
    <property type="match status" value="1"/>
</dbReference>
<keyword evidence="2" id="KW-1133">Transmembrane helix</keyword>
<dbReference type="PROSITE" id="PS50186">
    <property type="entry name" value="DEP"/>
    <property type="match status" value="1"/>
</dbReference>
<feature type="transmembrane region" description="Helical" evidence="2">
    <location>
        <begin position="256"/>
        <end position="277"/>
    </location>
</feature>
<evidence type="ECO:0000313" key="4">
    <source>
        <dbReference type="Ensembl" id="ENSAMXP00005010163.1"/>
    </source>
</evidence>
<dbReference type="Gene3D" id="1.10.1240.60">
    <property type="match status" value="1"/>
</dbReference>
<dbReference type="InterPro" id="IPR040759">
    <property type="entry name" value="RGS_DHEX"/>
</dbReference>
<dbReference type="GO" id="GO:0005737">
    <property type="term" value="C:cytoplasm"/>
    <property type="evidence" value="ECO:0007669"/>
    <property type="project" value="TreeGrafter"/>
</dbReference>
<keyword evidence="2" id="KW-0812">Transmembrane</keyword>
<dbReference type="GO" id="GO:0008277">
    <property type="term" value="P:regulation of G protein-coupled receptor signaling pathway"/>
    <property type="evidence" value="ECO:0007669"/>
    <property type="project" value="InterPro"/>
</dbReference>
<name>A0A8B9HDT5_ASTMX</name>
<dbReference type="InterPro" id="IPR036388">
    <property type="entry name" value="WH-like_DNA-bd_sf"/>
</dbReference>
<dbReference type="AlphaFoldDB" id="A0A8B9HDT5"/>
<dbReference type="SUPFAM" id="SSF46785">
    <property type="entry name" value="Winged helix' DNA-binding domain"/>
    <property type="match status" value="1"/>
</dbReference>
<dbReference type="Proteomes" id="UP000694621">
    <property type="component" value="Unplaced"/>
</dbReference>
<dbReference type="InterPro" id="IPR036390">
    <property type="entry name" value="WH_DNA-bd_sf"/>
</dbReference>
<evidence type="ECO:0000256" key="2">
    <source>
        <dbReference type="SAM" id="Phobius"/>
    </source>
</evidence>
<evidence type="ECO:0000259" key="3">
    <source>
        <dbReference type="PROSITE" id="PS50186"/>
    </source>
</evidence>
<dbReference type="PANTHER" id="PTHR45746:SF8">
    <property type="entry name" value="REGULATOR OF G PROTEIN-SIGNALING 9A"/>
    <property type="match status" value="1"/>
</dbReference>